<organism evidence="1 2">
    <name type="scientific">Holotrichia oblita</name>
    <name type="common">Chafer beetle</name>
    <dbReference type="NCBI Taxonomy" id="644536"/>
    <lineage>
        <taxon>Eukaryota</taxon>
        <taxon>Metazoa</taxon>
        <taxon>Ecdysozoa</taxon>
        <taxon>Arthropoda</taxon>
        <taxon>Hexapoda</taxon>
        <taxon>Insecta</taxon>
        <taxon>Pterygota</taxon>
        <taxon>Neoptera</taxon>
        <taxon>Endopterygota</taxon>
        <taxon>Coleoptera</taxon>
        <taxon>Polyphaga</taxon>
        <taxon>Scarabaeiformia</taxon>
        <taxon>Scarabaeidae</taxon>
        <taxon>Melolonthinae</taxon>
        <taxon>Holotrichia</taxon>
    </lineage>
</organism>
<evidence type="ECO:0000313" key="2">
    <source>
        <dbReference type="Proteomes" id="UP001056778"/>
    </source>
</evidence>
<comment type="caution">
    <text evidence="1">The sequence shown here is derived from an EMBL/GenBank/DDBJ whole genome shotgun (WGS) entry which is preliminary data.</text>
</comment>
<dbReference type="EMBL" id="CM043024">
    <property type="protein sequence ID" value="KAI4454280.1"/>
    <property type="molecule type" value="Genomic_DNA"/>
</dbReference>
<sequence>MPKEITNKKLKKGEVIGKENNGVKVIKWVHKRPVLISSDPNHSATLVSTEKQKRNGDEIFKPRCVIDYNNAKKGVDYSDQMSSYHTSVRKSLKWYRKVVFQLILGTTVVNAWVIYNIIAPLKMGILEFRKQLAEQLVAFNEEESSHRPALVPKKGGIPLSNQKDLAEKEESHVEAVTRNFEKPSVVVKVTKEFCVLQVSAMIVKTCLGLVRVLQ</sequence>
<gene>
    <name evidence="1" type="ORF">MML48_10g00001228</name>
</gene>
<protein>
    <submittedName>
        <fullName evidence="1">Piggybac transposable element-derived protein 4</fullName>
    </submittedName>
</protein>
<evidence type="ECO:0000313" key="1">
    <source>
        <dbReference type="EMBL" id="KAI4454280.1"/>
    </source>
</evidence>
<accession>A0ACB9SQ55</accession>
<proteinExistence type="predicted"/>
<name>A0ACB9SQ55_HOLOL</name>
<reference evidence="1" key="1">
    <citation type="submission" date="2022-04" db="EMBL/GenBank/DDBJ databases">
        <title>Chromosome-scale genome assembly of Holotrichia oblita Faldermann.</title>
        <authorList>
            <person name="Rongchong L."/>
        </authorList>
    </citation>
    <scope>NUCLEOTIDE SEQUENCE</scope>
    <source>
        <strain evidence="1">81SQS9</strain>
    </source>
</reference>
<keyword evidence="2" id="KW-1185">Reference proteome</keyword>
<dbReference type="Proteomes" id="UP001056778">
    <property type="component" value="Chromosome 10"/>
</dbReference>